<dbReference type="Pfam" id="PF13620">
    <property type="entry name" value="CarboxypepD_reg"/>
    <property type="match status" value="1"/>
</dbReference>
<evidence type="ECO:0000259" key="7">
    <source>
        <dbReference type="Pfam" id="PF25183"/>
    </source>
</evidence>
<evidence type="ECO:0000256" key="2">
    <source>
        <dbReference type="ARBA" id="ARBA00022448"/>
    </source>
</evidence>
<reference evidence="8 9" key="1">
    <citation type="submission" date="2019-08" db="EMBL/GenBank/DDBJ databases">
        <title>Complete genome sequence of Terriglobus albidus strain ORNL.</title>
        <authorList>
            <person name="Podar M."/>
        </authorList>
    </citation>
    <scope>NUCLEOTIDE SEQUENCE [LARGE SCALE GENOMIC DNA]</scope>
    <source>
        <strain evidence="8 9">ORNL</strain>
    </source>
</reference>
<dbReference type="Pfam" id="PF25183">
    <property type="entry name" value="OMP_b-brl_4"/>
    <property type="match status" value="1"/>
</dbReference>
<name>A0A5B9EE94_9BACT</name>
<evidence type="ECO:0000256" key="4">
    <source>
        <dbReference type="ARBA" id="ARBA00022692"/>
    </source>
</evidence>
<proteinExistence type="predicted"/>
<dbReference type="OrthoDB" id="97893at2"/>
<dbReference type="Gene3D" id="2.60.40.1120">
    <property type="entry name" value="Carboxypeptidase-like, regulatory domain"/>
    <property type="match status" value="1"/>
</dbReference>
<accession>A0A5B9EE94</accession>
<keyword evidence="9" id="KW-1185">Reference proteome</keyword>
<dbReference type="Gene3D" id="2.40.170.20">
    <property type="entry name" value="TonB-dependent receptor, beta-barrel domain"/>
    <property type="match status" value="1"/>
</dbReference>
<evidence type="ECO:0000256" key="3">
    <source>
        <dbReference type="ARBA" id="ARBA00022452"/>
    </source>
</evidence>
<keyword evidence="3" id="KW-1134">Transmembrane beta strand</keyword>
<sequence length="1203" mass="128714">MPMQAIAALSRRTSPRKRLLAAFCGAILLISAALARAQSSSSSVNGNVTDPTGASLPGARVVLRNVETNVLRESVTNDSGAYVFTAIPPARYTLTFTAASFQTQTVAAFDVGVAQAVTINTELRTGSVTDTITVEATGAQVESSTAQLGTVIDEKAVNNLPLNGRNFTQLLTLTPGVTPVSTGQNNSASNTAVTAVGTTSYSFPSINGAGNRSTIYLVDGMNDNQAWYNTYAVPPIIDTIQEFKINSHNDAVYGGSLGGVVNIVTKSGTNSLHGSAWEFIRNNSFDAKPYISAPPSYHLNTFGGQVGGPIRIPWLYDGRDKTFFLVGMEGTLYSKAGSTNILIPTQAQLNGDFSSASTGVNKGGTCSASDTQAQVSPCQLYDPTVGNNAPVPYRPAFLGNQIPAAKMNGYSLAFVKAVFGNATPIVIPGIAPTQYNYQITEPTRQKVYNYTGRIDQHLGTKDFIFFRYSGIQWNQESPSTLPTLFTSTDIPAEQYGASWMHVFSPATSMQVQYGRTHVGNTTVTQFNDRNLWKTYGCSGDMCNSFVGGATLLVTQTVTNGFSGGEVNSPSKNLSSIHEWLGSVMHTMGNHQLQAGGGWDQVNYTAQLRQGTVTFTGASTGNFGNTPGKPGANPGSPVNITSAQIAAQSGFGLADFLLDYPNSENKRNVFLTERPGGIANIYLQDSWKITHTFTLNIGVRYDRSVIPAFGTDESIGLQGSPETGDFDFNTGDYIIQKLPPLCSDRKHAPCLPSATLPAHVRVAAGGKILHGSKDNISPRIGFAFRVNDKMSIRGGFGMTYDNWAAIIQMTQNYQGSWPDTGTLQINGTNTPGTVYTSAQDPFAANSGNLPAATPFGSSNVNYMVDPQWENPYSEQYNFGIEQQFGAHTVFSLNYVGSSSHRLDIGGYYNTGTPCSTCISFSARGTNTGQPFPYTVPQKSWDHSGANASYNALQASFLRHFSNGLGYTVAYTWSKTLNEGSDGYFGVENGVPEDPYNPRGSRGPAGFNIPQILAANVVYELPFGKNKRFSTGNTIGDYVVGNWQVNAIISARSGQNFNVTAAGDIANTGNGATYERADLVGDPYKPGPVDSNPLCSPPAGPTRTRAQWFNPCAFKTPAIGTLGNAPRNFLQGQESWGLDTSIHRIFPIHENLSFKLDAEAFNVLNHPVLGTPAATVTTQPTFGTISSVAFGNAQRILQFAGKFQF</sequence>
<keyword evidence="8" id="KW-0675">Receptor</keyword>
<protein>
    <submittedName>
        <fullName evidence="8">TonB-dependent receptor</fullName>
    </submittedName>
</protein>
<evidence type="ECO:0000256" key="1">
    <source>
        <dbReference type="ARBA" id="ARBA00004571"/>
    </source>
</evidence>
<dbReference type="Gene3D" id="2.170.130.10">
    <property type="entry name" value="TonB-dependent receptor, plug domain"/>
    <property type="match status" value="1"/>
</dbReference>
<dbReference type="KEGG" id="talb:FTW19_14550"/>
<evidence type="ECO:0000256" key="6">
    <source>
        <dbReference type="ARBA" id="ARBA00023237"/>
    </source>
</evidence>
<evidence type="ECO:0000313" key="9">
    <source>
        <dbReference type="Proteomes" id="UP000321820"/>
    </source>
</evidence>
<organism evidence="8 9">
    <name type="scientific">Terriglobus albidus</name>
    <dbReference type="NCBI Taxonomy" id="1592106"/>
    <lineage>
        <taxon>Bacteria</taxon>
        <taxon>Pseudomonadati</taxon>
        <taxon>Acidobacteriota</taxon>
        <taxon>Terriglobia</taxon>
        <taxon>Terriglobales</taxon>
        <taxon>Acidobacteriaceae</taxon>
        <taxon>Terriglobus</taxon>
    </lineage>
</organism>
<dbReference type="GO" id="GO:0015344">
    <property type="term" value="F:siderophore uptake transmembrane transporter activity"/>
    <property type="evidence" value="ECO:0007669"/>
    <property type="project" value="TreeGrafter"/>
</dbReference>
<dbReference type="InterPro" id="IPR036942">
    <property type="entry name" value="Beta-barrel_TonB_sf"/>
</dbReference>
<dbReference type="InterPro" id="IPR037066">
    <property type="entry name" value="Plug_dom_sf"/>
</dbReference>
<evidence type="ECO:0000313" key="8">
    <source>
        <dbReference type="EMBL" id="QEE29110.1"/>
    </source>
</evidence>
<keyword evidence="6" id="KW-0998">Cell outer membrane</keyword>
<evidence type="ECO:0000256" key="5">
    <source>
        <dbReference type="ARBA" id="ARBA00023136"/>
    </source>
</evidence>
<dbReference type="SUPFAM" id="SSF49464">
    <property type="entry name" value="Carboxypeptidase regulatory domain-like"/>
    <property type="match status" value="1"/>
</dbReference>
<keyword evidence="2" id="KW-0813">Transport</keyword>
<dbReference type="AlphaFoldDB" id="A0A5B9EE94"/>
<gene>
    <name evidence="8" type="ORF">FTW19_14550</name>
</gene>
<dbReference type="GO" id="GO:0009279">
    <property type="term" value="C:cell outer membrane"/>
    <property type="evidence" value="ECO:0007669"/>
    <property type="project" value="UniProtKB-SubCell"/>
</dbReference>
<dbReference type="PANTHER" id="PTHR30069">
    <property type="entry name" value="TONB-DEPENDENT OUTER MEMBRANE RECEPTOR"/>
    <property type="match status" value="1"/>
</dbReference>
<dbReference type="Proteomes" id="UP000321820">
    <property type="component" value="Chromosome"/>
</dbReference>
<dbReference type="InterPro" id="IPR039426">
    <property type="entry name" value="TonB-dep_rcpt-like"/>
</dbReference>
<dbReference type="InterPro" id="IPR008969">
    <property type="entry name" value="CarboxyPept-like_regulatory"/>
</dbReference>
<feature type="domain" description="TonB-dependent transporter Oar-like beta-barrel" evidence="7">
    <location>
        <begin position="264"/>
        <end position="1196"/>
    </location>
</feature>
<dbReference type="GO" id="GO:0044718">
    <property type="term" value="P:siderophore transmembrane transport"/>
    <property type="evidence" value="ECO:0007669"/>
    <property type="project" value="TreeGrafter"/>
</dbReference>
<keyword evidence="5" id="KW-0472">Membrane</keyword>
<dbReference type="InterPro" id="IPR057601">
    <property type="entry name" value="Oar-like_b-barrel"/>
</dbReference>
<dbReference type="SUPFAM" id="SSF56935">
    <property type="entry name" value="Porins"/>
    <property type="match status" value="1"/>
</dbReference>
<dbReference type="PANTHER" id="PTHR30069:SF46">
    <property type="entry name" value="OAR PROTEIN"/>
    <property type="match status" value="1"/>
</dbReference>
<comment type="subcellular location">
    <subcellularLocation>
        <location evidence="1">Cell outer membrane</location>
        <topology evidence="1">Multi-pass membrane protein</topology>
    </subcellularLocation>
</comment>
<keyword evidence="4" id="KW-0812">Transmembrane</keyword>
<dbReference type="EMBL" id="CP042806">
    <property type="protein sequence ID" value="QEE29110.1"/>
    <property type="molecule type" value="Genomic_DNA"/>
</dbReference>